<dbReference type="Proteomes" id="UP000030693">
    <property type="component" value="Unassembled WGS sequence"/>
</dbReference>
<sequence length="397" mass="42190">MHATRCPLRTPFTLARGVPDNEQLILEYSQQDSYHSVVLLRSEAEAPRSAGTPVAHSRLGLFQDASGSSSSLSAAVALPEGHNPASDPIFFAGKLAIKPGIIFSLHPSESQQVIATTIDNSWNLLNIIDTNELSQPAFSFSIPRAASHLAITDCLAFVAGAPPLSSGSSQSPTQSVSVISRHISMCQFDYPNARSPPTAGDATESLIQRFLLAPSERLLALIPAPGLPMNALAASGLPPPGRPPSRLPATASHLTRLMNYPGFVRSHDVLLPLEAFSGNASPAGAPATGHPGTPPFDVLAIDDPAETERLARELSGCYVITSKCVYWIRPFTISPTLLFTRHLIPAAAPLKSMVLEELSPGPGDEVDFFEHAFPVIESVGQTLKLNLLHLNSQAADV</sequence>
<keyword evidence="2" id="KW-1185">Reference proteome</keyword>
<dbReference type="GeneID" id="20531067"/>
<protein>
    <submittedName>
        <fullName evidence="1">Uncharacterized protein</fullName>
    </submittedName>
</protein>
<dbReference type="EMBL" id="KK198033">
    <property type="protein sequence ID" value="KCV67236.1"/>
    <property type="molecule type" value="Genomic_DNA"/>
</dbReference>
<reference evidence="1" key="1">
    <citation type="submission" date="2013-04" db="EMBL/GenBank/DDBJ databases">
        <title>The Genome Sequence of Fonticula alba ATCC 38817.</title>
        <authorList>
            <consortium name="The Broad Institute Genomics Platform"/>
            <person name="Russ C."/>
            <person name="Cuomo C."/>
            <person name="Burger G."/>
            <person name="Gray M.W."/>
            <person name="Holland P.W.H."/>
            <person name="King N."/>
            <person name="Lang F.B.F."/>
            <person name="Roger A.J."/>
            <person name="Ruiz-Trillo I."/>
            <person name="Brown M."/>
            <person name="Walker B."/>
            <person name="Young S."/>
            <person name="Zeng Q."/>
            <person name="Gargeya S."/>
            <person name="Fitzgerald M."/>
            <person name="Haas B."/>
            <person name="Abouelleil A."/>
            <person name="Allen A.W."/>
            <person name="Alvarado L."/>
            <person name="Arachchi H.M."/>
            <person name="Berlin A.M."/>
            <person name="Chapman S.B."/>
            <person name="Gainer-Dewar J."/>
            <person name="Goldberg J."/>
            <person name="Griggs A."/>
            <person name="Gujja S."/>
            <person name="Hansen M."/>
            <person name="Howarth C."/>
            <person name="Imamovic A."/>
            <person name="Ireland A."/>
            <person name="Larimer J."/>
            <person name="McCowan C."/>
            <person name="Murphy C."/>
            <person name="Pearson M."/>
            <person name="Poon T.W."/>
            <person name="Priest M."/>
            <person name="Roberts A."/>
            <person name="Saif S."/>
            <person name="Shea T."/>
            <person name="Sisk P."/>
            <person name="Sykes S."/>
            <person name="Wortman J."/>
            <person name="Nusbaum C."/>
            <person name="Birren B."/>
        </authorList>
    </citation>
    <scope>NUCLEOTIDE SEQUENCE [LARGE SCALE GENOMIC DNA]</scope>
    <source>
        <strain evidence="1">ATCC 38817</strain>
    </source>
</reference>
<feature type="non-terminal residue" evidence="1">
    <location>
        <position position="397"/>
    </location>
</feature>
<dbReference type="AlphaFoldDB" id="A0A058YZD1"/>
<proteinExistence type="predicted"/>
<dbReference type="RefSeq" id="XP_009498359.1">
    <property type="nucleotide sequence ID" value="XM_009500084.1"/>
</dbReference>
<evidence type="ECO:0000313" key="2">
    <source>
        <dbReference type="Proteomes" id="UP000030693"/>
    </source>
</evidence>
<evidence type="ECO:0000313" key="1">
    <source>
        <dbReference type="EMBL" id="KCV67236.1"/>
    </source>
</evidence>
<accession>A0A058YZD1</accession>
<name>A0A058YZD1_FONAL</name>
<gene>
    <name evidence="1" type="ORF">H696_06342</name>
</gene>
<organism evidence="1">
    <name type="scientific">Fonticula alba</name>
    <name type="common">Slime mold</name>
    <dbReference type="NCBI Taxonomy" id="691883"/>
    <lineage>
        <taxon>Eukaryota</taxon>
        <taxon>Rotosphaerida</taxon>
        <taxon>Fonticulaceae</taxon>
        <taxon>Fonticula</taxon>
    </lineage>
</organism>